<organism evidence="2 3">
    <name type="scientific">Salinimonas iocasae</name>
    <dbReference type="NCBI Taxonomy" id="2572577"/>
    <lineage>
        <taxon>Bacteria</taxon>
        <taxon>Pseudomonadati</taxon>
        <taxon>Pseudomonadota</taxon>
        <taxon>Gammaproteobacteria</taxon>
        <taxon>Alteromonadales</taxon>
        <taxon>Alteromonadaceae</taxon>
        <taxon>Alteromonas/Salinimonas group</taxon>
        <taxon>Salinimonas</taxon>
    </lineage>
</organism>
<gene>
    <name evidence="2" type="ORF">FBQ74_07225</name>
</gene>
<dbReference type="Proteomes" id="UP000304912">
    <property type="component" value="Chromosome"/>
</dbReference>
<reference evidence="2 3" key="1">
    <citation type="submission" date="2019-04" db="EMBL/GenBank/DDBJ databases">
        <title>Salinimonas iocasae sp. nov., a halophilic bacterium isolated from the outer tube casing of tubeworms in Okinawa Trough.</title>
        <authorList>
            <person name="Zhang H."/>
            <person name="Wang H."/>
            <person name="Li C."/>
        </authorList>
    </citation>
    <scope>NUCLEOTIDE SEQUENCE [LARGE SCALE GENOMIC DNA]</scope>
    <source>
        <strain evidence="2 3">KX18D6</strain>
    </source>
</reference>
<keyword evidence="1" id="KW-1133">Transmembrane helix</keyword>
<dbReference type="InterPro" id="IPR010331">
    <property type="entry name" value="ExoD"/>
</dbReference>
<evidence type="ECO:0000313" key="3">
    <source>
        <dbReference type="Proteomes" id="UP000304912"/>
    </source>
</evidence>
<dbReference type="PANTHER" id="PTHR41795">
    <property type="entry name" value="EXOPOLYSACCHARIDE SYNTHESIS PROTEIN"/>
    <property type="match status" value="1"/>
</dbReference>
<protein>
    <submittedName>
        <fullName evidence="2">Exopolysaccharide biosynthesis protein</fullName>
    </submittedName>
</protein>
<dbReference type="RefSeq" id="WP_139756034.1">
    <property type="nucleotide sequence ID" value="NZ_CP039852.1"/>
</dbReference>
<feature type="transmembrane region" description="Helical" evidence="1">
    <location>
        <begin position="168"/>
        <end position="186"/>
    </location>
</feature>
<keyword evidence="3" id="KW-1185">Reference proteome</keyword>
<name>A0A5B7YCK0_9ALTE</name>
<dbReference type="AlphaFoldDB" id="A0A5B7YCK0"/>
<evidence type="ECO:0000256" key="1">
    <source>
        <dbReference type="SAM" id="Phobius"/>
    </source>
</evidence>
<sequence>MSQERIMDLLDTLVEDTEKEVTVDDVVATFQERGFGPLILIPALIALLPTGAIPGVPSICGITLFLICVQIASGRDHPWLPSGLRNRSISHDKLVKAIDKARPYVEQIESWFTPRFTRLAQSPAKNFIAFYSGVVALCMIPLEAMPLAAALPAFALCVTAIGITNRDGLVVTIGLILQSGTGFLLYKAISMMQN</sequence>
<accession>A0A5B7YCK0</accession>
<dbReference type="Pfam" id="PF06055">
    <property type="entry name" value="ExoD"/>
    <property type="match status" value="1"/>
</dbReference>
<dbReference type="PANTHER" id="PTHR41795:SF1">
    <property type="entry name" value="EXOPOLYSACCHARIDE SYNTHESIS PROTEIN"/>
    <property type="match status" value="1"/>
</dbReference>
<dbReference type="OrthoDB" id="8635607at2"/>
<feature type="transmembrane region" description="Helical" evidence="1">
    <location>
        <begin position="128"/>
        <end position="156"/>
    </location>
</feature>
<dbReference type="PIRSF" id="PIRSF033239">
    <property type="entry name" value="ExoD"/>
    <property type="match status" value="1"/>
</dbReference>
<keyword evidence="1" id="KW-0812">Transmembrane</keyword>
<dbReference type="EMBL" id="CP039852">
    <property type="protein sequence ID" value="QCZ93288.1"/>
    <property type="molecule type" value="Genomic_DNA"/>
</dbReference>
<proteinExistence type="predicted"/>
<keyword evidence="1" id="KW-0472">Membrane</keyword>
<dbReference type="KEGG" id="salk:FBQ74_07225"/>
<evidence type="ECO:0000313" key="2">
    <source>
        <dbReference type="EMBL" id="QCZ93288.1"/>
    </source>
</evidence>
<feature type="transmembrane region" description="Helical" evidence="1">
    <location>
        <begin position="39"/>
        <end position="69"/>
    </location>
</feature>